<keyword evidence="1" id="KW-1133">Transmembrane helix</keyword>
<dbReference type="EMBL" id="BAABAA010000034">
    <property type="protein sequence ID" value="GAA3601066.1"/>
    <property type="molecule type" value="Genomic_DNA"/>
</dbReference>
<feature type="transmembrane region" description="Helical" evidence="1">
    <location>
        <begin position="80"/>
        <end position="99"/>
    </location>
</feature>
<feature type="transmembrane region" description="Helical" evidence="1">
    <location>
        <begin position="105"/>
        <end position="124"/>
    </location>
</feature>
<evidence type="ECO:0000313" key="3">
    <source>
        <dbReference type="Proteomes" id="UP001501222"/>
    </source>
</evidence>
<sequence length="215" mass="23492">MSTATNKTLRVLRAQSAAYVVQLLIAASVVVVWSHADHYGNHPLSMTNRLCGGFGSAGLLLLVGRGLIDDAIQCRHARWQYRWGYVLVLLVCGLVTAKAGNYVSLGLPVVAVVMTGSTFGAVVFRQGEALLPEDPRGSWQPIHENAFRADWADLTRDRVESLIQDSSDQRLTLWSLPPDITGSDPLPFTAVLGPLDEPFGFYRFVLATARQEAGR</sequence>
<keyword evidence="1" id="KW-0472">Membrane</keyword>
<gene>
    <name evidence="2" type="ORF">GCM10022235_86210</name>
</gene>
<proteinExistence type="predicted"/>
<accession>A0ABP6Z8J2</accession>
<keyword evidence="3" id="KW-1185">Reference proteome</keyword>
<dbReference type="RefSeq" id="WP_344850690.1">
    <property type="nucleotide sequence ID" value="NZ_BAABAA010000034.1"/>
</dbReference>
<organism evidence="2 3">
    <name type="scientific">Kribbella ginsengisoli</name>
    <dbReference type="NCBI Taxonomy" id="363865"/>
    <lineage>
        <taxon>Bacteria</taxon>
        <taxon>Bacillati</taxon>
        <taxon>Actinomycetota</taxon>
        <taxon>Actinomycetes</taxon>
        <taxon>Propionibacteriales</taxon>
        <taxon>Kribbellaceae</taxon>
        <taxon>Kribbella</taxon>
    </lineage>
</organism>
<keyword evidence="1" id="KW-0812">Transmembrane</keyword>
<protein>
    <submittedName>
        <fullName evidence="2">Uncharacterized protein</fullName>
    </submittedName>
</protein>
<name>A0ABP6Z8J2_9ACTN</name>
<feature type="transmembrane region" description="Helical" evidence="1">
    <location>
        <begin position="12"/>
        <end position="34"/>
    </location>
</feature>
<reference evidence="3" key="1">
    <citation type="journal article" date="2019" name="Int. J. Syst. Evol. Microbiol.">
        <title>The Global Catalogue of Microorganisms (GCM) 10K type strain sequencing project: providing services to taxonomists for standard genome sequencing and annotation.</title>
        <authorList>
            <consortium name="The Broad Institute Genomics Platform"/>
            <consortium name="The Broad Institute Genome Sequencing Center for Infectious Disease"/>
            <person name="Wu L."/>
            <person name="Ma J."/>
        </authorList>
    </citation>
    <scope>NUCLEOTIDE SEQUENCE [LARGE SCALE GENOMIC DNA]</scope>
    <source>
        <strain evidence="3">JCM 16928</strain>
    </source>
</reference>
<feature type="transmembrane region" description="Helical" evidence="1">
    <location>
        <begin position="46"/>
        <end position="68"/>
    </location>
</feature>
<comment type="caution">
    <text evidence="2">The sequence shown here is derived from an EMBL/GenBank/DDBJ whole genome shotgun (WGS) entry which is preliminary data.</text>
</comment>
<evidence type="ECO:0000313" key="2">
    <source>
        <dbReference type="EMBL" id="GAA3601066.1"/>
    </source>
</evidence>
<evidence type="ECO:0000256" key="1">
    <source>
        <dbReference type="SAM" id="Phobius"/>
    </source>
</evidence>
<dbReference type="Proteomes" id="UP001501222">
    <property type="component" value="Unassembled WGS sequence"/>
</dbReference>